<dbReference type="InterPro" id="IPR001882">
    <property type="entry name" value="Biotin_BS"/>
</dbReference>
<dbReference type="InterPro" id="IPR000089">
    <property type="entry name" value="Biotin_lipoyl"/>
</dbReference>
<feature type="domain" description="Lipoyl-binding" evidence="2">
    <location>
        <begin position="86"/>
        <end position="161"/>
    </location>
</feature>
<dbReference type="PROSITE" id="PS00188">
    <property type="entry name" value="BIOTIN"/>
    <property type="match status" value="1"/>
</dbReference>
<sequence>MDKNFKVRVDNSFEFDLKNSDADQLDLLNLAQSQFHVINNNKSFDIKLKKSDFYNKEYIIKVNANSYTVNISNQLDQLITKMGFSLGTAKKANDIKAPMPGLILSINVKEGQQVNEGDTLLILEAMKMENTISAPKDGIIKCIAVKSGATVEKGELIIEMA</sequence>
<dbReference type="Pfam" id="PF00364">
    <property type="entry name" value="Biotin_lipoyl"/>
    <property type="match status" value="1"/>
</dbReference>
<evidence type="ECO:0000313" key="4">
    <source>
        <dbReference type="Proteomes" id="UP000198384"/>
    </source>
</evidence>
<protein>
    <submittedName>
        <fullName evidence="3">Biotin carboxyl carrier protein</fullName>
    </submittedName>
</protein>
<evidence type="ECO:0000259" key="2">
    <source>
        <dbReference type="PROSITE" id="PS50968"/>
    </source>
</evidence>
<organism evidence="3 4">
    <name type="scientific">Lutibacter agarilyticus</name>
    <dbReference type="NCBI Taxonomy" id="1109740"/>
    <lineage>
        <taxon>Bacteria</taxon>
        <taxon>Pseudomonadati</taxon>
        <taxon>Bacteroidota</taxon>
        <taxon>Flavobacteriia</taxon>
        <taxon>Flavobacteriales</taxon>
        <taxon>Flavobacteriaceae</taxon>
        <taxon>Lutibacter</taxon>
    </lineage>
</organism>
<dbReference type="SUPFAM" id="SSF51230">
    <property type="entry name" value="Single hybrid motif"/>
    <property type="match status" value="1"/>
</dbReference>
<name>A0A238YJH3_9FLAO</name>
<keyword evidence="4" id="KW-1185">Reference proteome</keyword>
<accession>A0A238YJH3</accession>
<dbReference type="PANTHER" id="PTHR45266">
    <property type="entry name" value="OXALOACETATE DECARBOXYLASE ALPHA CHAIN"/>
    <property type="match status" value="1"/>
</dbReference>
<dbReference type="AlphaFoldDB" id="A0A238YJH3"/>
<evidence type="ECO:0000256" key="1">
    <source>
        <dbReference type="ARBA" id="ARBA00023267"/>
    </source>
</evidence>
<evidence type="ECO:0000313" key="3">
    <source>
        <dbReference type="EMBL" id="SNR70763.1"/>
    </source>
</evidence>
<dbReference type="OrthoDB" id="9812676at2"/>
<gene>
    <name evidence="3" type="ORF">SAMN06265371_10991</name>
</gene>
<dbReference type="PROSITE" id="PS50968">
    <property type="entry name" value="BIOTINYL_LIPOYL"/>
    <property type="match status" value="1"/>
</dbReference>
<dbReference type="Gene3D" id="2.40.50.100">
    <property type="match status" value="1"/>
</dbReference>
<proteinExistence type="predicted"/>
<dbReference type="InterPro" id="IPR011053">
    <property type="entry name" value="Single_hybrid_motif"/>
</dbReference>
<dbReference type="CDD" id="cd06850">
    <property type="entry name" value="biotinyl_domain"/>
    <property type="match status" value="1"/>
</dbReference>
<reference evidence="3 4" key="1">
    <citation type="submission" date="2017-06" db="EMBL/GenBank/DDBJ databases">
        <authorList>
            <person name="Kim H.J."/>
            <person name="Triplett B.A."/>
        </authorList>
    </citation>
    <scope>NUCLEOTIDE SEQUENCE [LARGE SCALE GENOMIC DNA]</scope>
    <source>
        <strain evidence="3 4">DSM 29150</strain>
    </source>
</reference>
<dbReference type="FunFam" id="2.40.50.100:FF:000003">
    <property type="entry name" value="Acetyl-CoA carboxylase biotin carboxyl carrier protein"/>
    <property type="match status" value="1"/>
</dbReference>
<dbReference type="RefSeq" id="WP_089382510.1">
    <property type="nucleotide sequence ID" value="NZ_FZNT01000009.1"/>
</dbReference>
<dbReference type="PANTHER" id="PTHR45266:SF3">
    <property type="entry name" value="OXALOACETATE DECARBOXYLASE ALPHA CHAIN"/>
    <property type="match status" value="1"/>
</dbReference>
<dbReference type="EMBL" id="FZNT01000009">
    <property type="protein sequence ID" value="SNR70763.1"/>
    <property type="molecule type" value="Genomic_DNA"/>
</dbReference>
<dbReference type="InterPro" id="IPR050709">
    <property type="entry name" value="Biotin_Carboxyl_Carrier/Decarb"/>
</dbReference>
<dbReference type="Proteomes" id="UP000198384">
    <property type="component" value="Unassembled WGS sequence"/>
</dbReference>
<keyword evidence="1" id="KW-0092">Biotin</keyword>